<dbReference type="InterPro" id="IPR006448">
    <property type="entry name" value="Phage_term_ssu_P27"/>
</dbReference>
<dbReference type="eggNOG" id="COG3747">
    <property type="taxonomic scope" value="Bacteria"/>
</dbReference>
<feature type="compositionally biased region" description="Basic residues" evidence="1">
    <location>
        <begin position="151"/>
        <end position="163"/>
    </location>
</feature>
<evidence type="ECO:0000313" key="3">
    <source>
        <dbReference type="Proteomes" id="UP000009309"/>
    </source>
</evidence>
<dbReference type="AlphaFoldDB" id="I2GKP7"/>
<keyword evidence="3" id="KW-1185">Reference proteome</keyword>
<reference evidence="2 3" key="1">
    <citation type="journal article" date="2012" name="J. Bacteriol.">
        <title>Genome Sequence of the Filamentous Bacterium Fibrisoma limi BUZ 3T.</title>
        <authorList>
            <person name="Filippini M."/>
            <person name="Qi W."/>
            <person name="Jaenicke S."/>
            <person name="Goesmann A."/>
            <person name="Smits T.H."/>
            <person name="Bagheri H.C."/>
        </authorList>
    </citation>
    <scope>NUCLEOTIDE SEQUENCE [LARGE SCALE GENOMIC DNA]</scope>
    <source>
        <strain evidence="3">BUZ 3T</strain>
    </source>
</reference>
<feature type="region of interest" description="Disordered" evidence="1">
    <location>
        <begin position="142"/>
        <end position="163"/>
    </location>
</feature>
<dbReference type="STRING" id="1185876.BN8_03647"/>
<comment type="caution">
    <text evidence="2">The sequence shown here is derived from an EMBL/GenBank/DDBJ whole genome shotgun (WGS) entry which is preliminary data.</text>
</comment>
<dbReference type="RefSeq" id="WP_009283051.1">
    <property type="nucleotide sequence ID" value="NZ_CAIT01000007.1"/>
</dbReference>
<protein>
    <submittedName>
        <fullName evidence="2">PhiRv1 phage protein</fullName>
    </submittedName>
</protein>
<proteinExistence type="predicted"/>
<organism evidence="2 3">
    <name type="scientific">Fibrisoma limi BUZ 3</name>
    <dbReference type="NCBI Taxonomy" id="1185876"/>
    <lineage>
        <taxon>Bacteria</taxon>
        <taxon>Pseudomonadati</taxon>
        <taxon>Bacteroidota</taxon>
        <taxon>Cytophagia</taxon>
        <taxon>Cytophagales</taxon>
        <taxon>Spirosomataceae</taxon>
        <taxon>Fibrisoma</taxon>
    </lineage>
</organism>
<dbReference type="EMBL" id="CAIT01000007">
    <property type="protein sequence ID" value="CCH54473.1"/>
    <property type="molecule type" value="Genomic_DNA"/>
</dbReference>
<evidence type="ECO:0000313" key="2">
    <source>
        <dbReference type="EMBL" id="CCH54473.1"/>
    </source>
</evidence>
<gene>
    <name evidence="2" type="ORF">BN8_03647</name>
</gene>
<sequence length="163" mass="17843">MGPGRPAKPTSVKVLEGTYRADRAVTDEVPPELLAEIPDPPEGLGEWGQREWHVVTRWLHSVGNLAATDLSLVAAYCNEVDNYWSYDASVKKMGAVVPFKKGGELVKLQRNPYTVLRTDALTNALRLAGQFGFTPSARARLTIGGSDPAKPKSKLAKLMDRKK</sequence>
<dbReference type="Pfam" id="PF05119">
    <property type="entry name" value="Terminase_4"/>
    <property type="match status" value="1"/>
</dbReference>
<accession>I2GKP7</accession>
<name>I2GKP7_9BACT</name>
<evidence type="ECO:0000256" key="1">
    <source>
        <dbReference type="SAM" id="MobiDB-lite"/>
    </source>
</evidence>
<dbReference type="NCBIfam" id="TIGR01558">
    <property type="entry name" value="sm_term_P27"/>
    <property type="match status" value="1"/>
</dbReference>
<dbReference type="Proteomes" id="UP000009309">
    <property type="component" value="Unassembled WGS sequence"/>
</dbReference>
<dbReference type="OrthoDB" id="964746at2"/>